<dbReference type="PANTHER" id="PTHR12128">
    <property type="entry name" value="DIHYDRODIPICOLINATE SYNTHASE"/>
    <property type="match status" value="1"/>
</dbReference>
<dbReference type="EMBL" id="LZMZ01000018">
    <property type="protein sequence ID" value="OBX78311.1"/>
    <property type="molecule type" value="Genomic_DNA"/>
</dbReference>
<comment type="similarity">
    <text evidence="3 12 13">Belongs to the DapA family.</text>
</comment>
<comment type="catalytic activity">
    <reaction evidence="11 12">
        <text>L-aspartate 4-semialdehyde + pyruvate = (2S,4S)-4-hydroxy-2,3,4,5-tetrahydrodipicolinate + H2O + H(+)</text>
        <dbReference type="Rhea" id="RHEA:34171"/>
        <dbReference type="ChEBI" id="CHEBI:15361"/>
        <dbReference type="ChEBI" id="CHEBI:15377"/>
        <dbReference type="ChEBI" id="CHEBI:15378"/>
        <dbReference type="ChEBI" id="CHEBI:67139"/>
        <dbReference type="ChEBI" id="CHEBI:537519"/>
        <dbReference type="EC" id="4.3.3.7"/>
    </reaction>
</comment>
<dbReference type="STRING" id="34059.A9308_06785"/>
<feature type="site" description="Part of a proton relay during catalysis" evidence="12 16">
    <location>
        <position position="61"/>
    </location>
</feature>
<evidence type="ECO:0000256" key="13">
    <source>
        <dbReference type="PIRNR" id="PIRNR001365"/>
    </source>
</evidence>
<evidence type="ECO:0000256" key="9">
    <source>
        <dbReference type="ARBA" id="ARBA00023239"/>
    </source>
</evidence>
<dbReference type="InterPro" id="IPR020625">
    <property type="entry name" value="Schiff_base-form_aldolases_AS"/>
</dbReference>
<organism evidence="17 18">
    <name type="scientific">Faucicola atlantae</name>
    <dbReference type="NCBI Taxonomy" id="34059"/>
    <lineage>
        <taxon>Bacteria</taxon>
        <taxon>Pseudomonadati</taxon>
        <taxon>Pseudomonadota</taxon>
        <taxon>Gammaproteobacteria</taxon>
        <taxon>Moraxellales</taxon>
        <taxon>Moraxellaceae</taxon>
        <taxon>Faucicola</taxon>
    </lineage>
</organism>
<feature type="site" description="L-lysine inhibitor binding" evidence="16">
    <location>
        <position position="97"/>
    </location>
</feature>
<dbReference type="SMART" id="SM01130">
    <property type="entry name" value="DHDPS"/>
    <property type="match status" value="1"/>
</dbReference>
<protein>
    <recommendedName>
        <fullName evidence="4 12">4-hydroxy-tetrahydrodipicolinate synthase</fullName>
        <shortName evidence="12">HTPA synthase</shortName>
        <ecNumber evidence="4 12">4.3.3.7</ecNumber>
    </recommendedName>
</protein>
<dbReference type="Gene3D" id="3.20.20.70">
    <property type="entry name" value="Aldolase class I"/>
    <property type="match status" value="1"/>
</dbReference>
<dbReference type="HAMAP" id="MF_00418">
    <property type="entry name" value="DapA"/>
    <property type="match status" value="1"/>
</dbReference>
<comment type="pathway">
    <text evidence="2 12">Amino-acid biosynthesis; L-lysine biosynthesis via DAP pathway; (S)-tetrahydrodipicolinate from L-aspartate: step 3/4.</text>
</comment>
<evidence type="ECO:0000256" key="7">
    <source>
        <dbReference type="ARBA" id="ARBA00022915"/>
    </source>
</evidence>
<dbReference type="CDD" id="cd00950">
    <property type="entry name" value="DHDPS"/>
    <property type="match status" value="1"/>
</dbReference>
<reference evidence="17 18" key="1">
    <citation type="submission" date="2016-06" db="EMBL/GenBank/DDBJ databases">
        <title>Draft genome of Moraxella atlantae CCUG 66109.</title>
        <authorList>
            <person name="Salva-Serra F."/>
            <person name="Engstrom-Jakobsson H."/>
            <person name="Thorell K."/>
            <person name="Gonzales-Siles L."/>
            <person name="Karlsson R."/>
            <person name="Boulund F."/>
            <person name="Engstrand L."/>
            <person name="Kristiansson E."/>
            <person name="Moore E."/>
        </authorList>
    </citation>
    <scope>NUCLEOTIDE SEQUENCE [LARGE SCALE GENOMIC DNA]</scope>
    <source>
        <strain evidence="17 18">CCUG 66109</strain>
    </source>
</reference>
<dbReference type="Pfam" id="PF00701">
    <property type="entry name" value="DHDPS"/>
    <property type="match status" value="1"/>
</dbReference>
<dbReference type="InterPro" id="IPR013785">
    <property type="entry name" value="Aldolase_TIM"/>
</dbReference>
<dbReference type="GO" id="GO:0019877">
    <property type="term" value="P:diaminopimelate biosynthetic process"/>
    <property type="evidence" value="ECO:0007669"/>
    <property type="project" value="UniProtKB-UniRule"/>
</dbReference>
<feature type="active site" description="Schiff-base intermediate with substrate" evidence="12 14">
    <location>
        <position position="178"/>
    </location>
</feature>
<evidence type="ECO:0000256" key="6">
    <source>
        <dbReference type="ARBA" id="ARBA00022605"/>
    </source>
</evidence>
<feature type="binding site" evidence="12 15">
    <location>
        <position position="62"/>
    </location>
    <ligand>
        <name>pyruvate</name>
        <dbReference type="ChEBI" id="CHEBI:15361"/>
    </ligand>
</feature>
<keyword evidence="8 12" id="KW-0457">Lysine biosynthesis</keyword>
<dbReference type="PROSITE" id="PS00666">
    <property type="entry name" value="DHDPS_2"/>
    <property type="match status" value="1"/>
</dbReference>
<dbReference type="InterPro" id="IPR002220">
    <property type="entry name" value="DapA-like"/>
</dbReference>
<feature type="binding site" evidence="12 15">
    <location>
        <position position="220"/>
    </location>
    <ligand>
        <name>pyruvate</name>
        <dbReference type="ChEBI" id="CHEBI:15361"/>
    </ligand>
</feature>
<comment type="caution">
    <text evidence="17">The sequence shown here is derived from an EMBL/GenBank/DDBJ whole genome shotgun (WGS) entry which is preliminary data.</text>
</comment>
<keyword evidence="7 12" id="KW-0220">Diaminopimelate biosynthesis</keyword>
<evidence type="ECO:0000256" key="15">
    <source>
        <dbReference type="PIRSR" id="PIRSR001365-2"/>
    </source>
</evidence>
<comment type="function">
    <text evidence="1 12">Catalyzes the condensation of (S)-aspartate-beta-semialdehyde [(S)-ASA] and pyruvate to 4-hydroxy-tetrahydrodipicolinate (HTPA).</text>
</comment>
<dbReference type="PIRSF" id="PIRSF001365">
    <property type="entry name" value="DHDPS"/>
    <property type="match status" value="1"/>
</dbReference>
<feature type="site" description="L-lysine inhibitor binding; via carbonyl oxygen" evidence="16">
    <location>
        <position position="66"/>
    </location>
</feature>
<evidence type="ECO:0000256" key="8">
    <source>
        <dbReference type="ARBA" id="ARBA00023154"/>
    </source>
</evidence>
<dbReference type="GO" id="GO:0008840">
    <property type="term" value="F:4-hydroxy-tetrahydrodipicolinate synthase activity"/>
    <property type="evidence" value="ECO:0007669"/>
    <property type="project" value="UniProtKB-UniRule"/>
</dbReference>
<dbReference type="NCBIfam" id="TIGR00674">
    <property type="entry name" value="dapA"/>
    <property type="match status" value="1"/>
</dbReference>
<evidence type="ECO:0000256" key="12">
    <source>
        <dbReference type="HAMAP-Rule" id="MF_00418"/>
    </source>
</evidence>
<evidence type="ECO:0000256" key="14">
    <source>
        <dbReference type="PIRSR" id="PIRSR001365-1"/>
    </source>
</evidence>
<accession>A0A1B8QC50</accession>
<dbReference type="InterPro" id="IPR005263">
    <property type="entry name" value="DapA"/>
</dbReference>
<evidence type="ECO:0000256" key="2">
    <source>
        <dbReference type="ARBA" id="ARBA00005120"/>
    </source>
</evidence>
<evidence type="ECO:0000256" key="4">
    <source>
        <dbReference type="ARBA" id="ARBA00012086"/>
    </source>
</evidence>
<dbReference type="RefSeq" id="WP_067236784.1">
    <property type="nucleotide sequence ID" value="NZ_LZMZ01000018.1"/>
</dbReference>
<dbReference type="GO" id="GO:0005829">
    <property type="term" value="C:cytosol"/>
    <property type="evidence" value="ECO:0007669"/>
    <property type="project" value="TreeGrafter"/>
</dbReference>
<evidence type="ECO:0000313" key="17">
    <source>
        <dbReference type="EMBL" id="OBX78311.1"/>
    </source>
</evidence>
<gene>
    <name evidence="12" type="primary">dapA</name>
    <name evidence="17" type="ORF">A9308_06785</name>
</gene>
<sequence>MVQDTYSAPTARSAIQEALQGSMVALVTPMHPDGEIDWQALSNLIDWQIEAGTRVLVAVGTTGESATLSMQEHADVIEFVVKQAAGRIHVMAGTGANNTLEAIELTQHAKKAGAGSALLVAPYYNKPTQEGLYQHYKKIAETVDMPQVLYNVPGRTVVDISNDTVLRLADVDNIVAIKDATGDIARGAQLIGALQRRLNVLSGDDNTAIKLVRQGAVGNISVTANVAPQTMAQIFAAALAGDFEQAQSLNDKIAHLHQDLFVESSPIPVKYALYKMGRIEKGIRLPLTWLAATYQAQIDAALAKAGIV</sequence>
<keyword evidence="9 12" id="KW-0456">Lyase</keyword>
<comment type="caution">
    <text evidence="12">Was originally thought to be a dihydrodipicolinate synthase (DHDPS), catalyzing the condensation of (S)-aspartate-beta-semialdehyde [(S)-ASA] and pyruvate to dihydrodipicolinate (DHDP). However, it was shown in E.coli that the product of the enzymatic reaction is not dihydrodipicolinate but in fact (4S)-4-hydroxy-2,3,4,5-tetrahydro-(2S)-dipicolinic acid (HTPA), and that the consecutive dehydration reaction leading to DHDP is not spontaneous but catalyzed by DapB.</text>
</comment>
<evidence type="ECO:0000256" key="3">
    <source>
        <dbReference type="ARBA" id="ARBA00007592"/>
    </source>
</evidence>
<dbReference type="Proteomes" id="UP000092508">
    <property type="component" value="Unassembled WGS sequence"/>
</dbReference>
<feature type="site" description="Part of a proton relay during catalysis" evidence="12 16">
    <location>
        <position position="124"/>
    </location>
</feature>
<dbReference type="OrthoDB" id="9782828at2"/>
<dbReference type="SUPFAM" id="SSF51569">
    <property type="entry name" value="Aldolase"/>
    <property type="match status" value="1"/>
</dbReference>
<keyword evidence="5 12" id="KW-0963">Cytoplasm</keyword>
<feature type="site" description="L-lysine inhibitor binding" evidence="16">
    <location>
        <position position="123"/>
    </location>
</feature>
<proteinExistence type="inferred from homology"/>
<evidence type="ECO:0000313" key="18">
    <source>
        <dbReference type="Proteomes" id="UP000092508"/>
    </source>
</evidence>
<dbReference type="UniPathway" id="UPA00034">
    <property type="reaction ID" value="UER00017"/>
</dbReference>
<dbReference type="GO" id="GO:0009089">
    <property type="term" value="P:lysine biosynthetic process via diaminopimelate"/>
    <property type="evidence" value="ECO:0007669"/>
    <property type="project" value="UniProtKB-UniRule"/>
</dbReference>
<dbReference type="EC" id="4.3.3.7" evidence="4 12"/>
<dbReference type="PRINTS" id="PR00146">
    <property type="entry name" value="DHPICSNTHASE"/>
</dbReference>
<evidence type="ECO:0000256" key="10">
    <source>
        <dbReference type="ARBA" id="ARBA00023270"/>
    </source>
</evidence>
<evidence type="ECO:0000256" key="1">
    <source>
        <dbReference type="ARBA" id="ARBA00003294"/>
    </source>
</evidence>
<comment type="subunit">
    <text evidence="12">Homotetramer; dimer of dimers.</text>
</comment>
<evidence type="ECO:0000256" key="5">
    <source>
        <dbReference type="ARBA" id="ARBA00022490"/>
    </source>
</evidence>
<keyword evidence="10 12" id="KW-0704">Schiff base</keyword>
<feature type="site" description="L-lysine inhibitor binding" evidence="16">
    <location>
        <position position="101"/>
    </location>
</feature>
<dbReference type="AlphaFoldDB" id="A0A1B8QC50"/>
<comment type="subcellular location">
    <subcellularLocation>
        <location evidence="12">Cytoplasm</location>
    </subcellularLocation>
</comment>
<evidence type="ECO:0000256" key="11">
    <source>
        <dbReference type="ARBA" id="ARBA00047836"/>
    </source>
</evidence>
<name>A0A1B8QC50_9GAMM</name>
<keyword evidence="6 12" id="KW-0028">Amino-acid biosynthesis</keyword>
<evidence type="ECO:0000256" key="16">
    <source>
        <dbReference type="PIRSR" id="PIRSR001365-3"/>
    </source>
</evidence>
<dbReference type="PANTHER" id="PTHR12128:SF66">
    <property type="entry name" value="4-HYDROXY-2-OXOGLUTARATE ALDOLASE, MITOCHONDRIAL"/>
    <property type="match status" value="1"/>
</dbReference>
<feature type="active site" description="Proton donor/acceptor" evidence="12 14">
    <location>
        <position position="150"/>
    </location>
</feature>